<evidence type="ECO:0000313" key="2">
    <source>
        <dbReference type="EMBL" id="TBL76341.1"/>
    </source>
</evidence>
<protein>
    <submittedName>
        <fullName evidence="2">Uncharacterized protein</fullName>
    </submittedName>
</protein>
<dbReference type="AlphaFoldDB" id="A0A4Q9DQ22"/>
<feature type="region of interest" description="Disordered" evidence="1">
    <location>
        <begin position="1"/>
        <end position="53"/>
    </location>
</feature>
<name>A0A4Q9DQ22_9BACL</name>
<dbReference type="OrthoDB" id="2523190at2"/>
<sequence length="471" mass="51222">MPSKPKRKTLDAAALAPEPKARLKPPPGRSSLLGGKSAASTGSREEAQPEMPLQRALGNQALGRMASLKMNEQRADSSERLKPPYNRLAAWLEQTAQEHGKVDLLRRFYALSLEQKYAALQTIDRKSGGIVNLLSSGADWHVLEQAMDLVGEVRLKANEVDREGEKTNQGADAGDKMSVQQYAIGLLPPYTDIVRWLVYKADKQGKTGVMEQFAKLHPARKKWALHSLVKDRGTLQLETFRKETTISLRMQMWVDWDAVQAAFAKANTITIDRFEPDKRDDEQGKPASAEEDVSDPQAAEHEGSSGVAAFLSAASAVLTGGSAEAADDGKQVQPVRQTRLQELLSKAGELGHVLNGKRSPDLLSALQLFLQQAGAAGMLGIVDRFLQLEGKSGSAVSEEQRKRALKAAQFADAASCFRAMMDQVADYLFTEAIAKRQPEAVKLLELLGVPVQPSGPATKLQIAQKLLAGAK</sequence>
<reference evidence="2 3" key="1">
    <citation type="submission" date="2019-02" db="EMBL/GenBank/DDBJ databases">
        <title>Paenibacillus sp. nov., isolated from surface-sterilized tissue of Thalictrum simplex L.</title>
        <authorList>
            <person name="Tuo L."/>
        </authorList>
    </citation>
    <scope>NUCLEOTIDE SEQUENCE [LARGE SCALE GENOMIC DNA]</scope>
    <source>
        <strain evidence="2 3">N2SHLJ1</strain>
    </source>
</reference>
<comment type="caution">
    <text evidence="2">The sequence shown here is derived from an EMBL/GenBank/DDBJ whole genome shotgun (WGS) entry which is preliminary data.</text>
</comment>
<feature type="region of interest" description="Disordered" evidence="1">
    <location>
        <begin position="274"/>
        <end position="305"/>
    </location>
</feature>
<feature type="compositionally biased region" description="Basic and acidic residues" evidence="1">
    <location>
        <begin position="274"/>
        <end position="284"/>
    </location>
</feature>
<dbReference type="RefSeq" id="WP_131015248.1">
    <property type="nucleotide sequence ID" value="NZ_SIRE01000014.1"/>
</dbReference>
<accession>A0A4Q9DQ22</accession>
<dbReference type="Proteomes" id="UP000293142">
    <property type="component" value="Unassembled WGS sequence"/>
</dbReference>
<organism evidence="2 3">
    <name type="scientific">Paenibacillus thalictri</name>
    <dbReference type="NCBI Taxonomy" id="2527873"/>
    <lineage>
        <taxon>Bacteria</taxon>
        <taxon>Bacillati</taxon>
        <taxon>Bacillota</taxon>
        <taxon>Bacilli</taxon>
        <taxon>Bacillales</taxon>
        <taxon>Paenibacillaceae</taxon>
        <taxon>Paenibacillus</taxon>
    </lineage>
</organism>
<dbReference type="EMBL" id="SIRE01000014">
    <property type="protein sequence ID" value="TBL76341.1"/>
    <property type="molecule type" value="Genomic_DNA"/>
</dbReference>
<proteinExistence type="predicted"/>
<evidence type="ECO:0000313" key="3">
    <source>
        <dbReference type="Proteomes" id="UP000293142"/>
    </source>
</evidence>
<keyword evidence="3" id="KW-1185">Reference proteome</keyword>
<evidence type="ECO:0000256" key="1">
    <source>
        <dbReference type="SAM" id="MobiDB-lite"/>
    </source>
</evidence>
<gene>
    <name evidence="2" type="ORF">EYB31_20340</name>
</gene>